<accession>A0ACB7YE87</accession>
<organism evidence="1 2">
    <name type="scientific">Vaccinium darrowii</name>
    <dbReference type="NCBI Taxonomy" id="229202"/>
    <lineage>
        <taxon>Eukaryota</taxon>
        <taxon>Viridiplantae</taxon>
        <taxon>Streptophyta</taxon>
        <taxon>Embryophyta</taxon>
        <taxon>Tracheophyta</taxon>
        <taxon>Spermatophyta</taxon>
        <taxon>Magnoliopsida</taxon>
        <taxon>eudicotyledons</taxon>
        <taxon>Gunneridae</taxon>
        <taxon>Pentapetalae</taxon>
        <taxon>asterids</taxon>
        <taxon>Ericales</taxon>
        <taxon>Ericaceae</taxon>
        <taxon>Vaccinioideae</taxon>
        <taxon>Vaccinieae</taxon>
        <taxon>Vaccinium</taxon>
    </lineage>
</organism>
<gene>
    <name evidence="1" type="ORF">Vadar_016902</name>
</gene>
<evidence type="ECO:0000313" key="1">
    <source>
        <dbReference type="EMBL" id="KAH7851823.1"/>
    </source>
</evidence>
<comment type="caution">
    <text evidence="1">The sequence shown here is derived from an EMBL/GenBank/DDBJ whole genome shotgun (WGS) entry which is preliminary data.</text>
</comment>
<dbReference type="Proteomes" id="UP000828048">
    <property type="component" value="Chromosome 8"/>
</dbReference>
<evidence type="ECO:0000313" key="2">
    <source>
        <dbReference type="Proteomes" id="UP000828048"/>
    </source>
</evidence>
<keyword evidence="2" id="KW-1185">Reference proteome</keyword>
<dbReference type="EMBL" id="CM037158">
    <property type="protein sequence ID" value="KAH7851823.1"/>
    <property type="molecule type" value="Genomic_DNA"/>
</dbReference>
<name>A0ACB7YE87_9ERIC</name>
<protein>
    <submittedName>
        <fullName evidence="1">Uncharacterized protein</fullName>
    </submittedName>
</protein>
<sequence>MGEETLSPCPSFNFYSSHESAELPTEVADGINPLETSTDSDSDFEFTFVRSNYDITTDDIFGRDKICQLFPIFDRDLLIRNYNQDQTDGKRPTELMTIRLPSEKSFVDDVNGEERDPTTPSSESDADELDSVPEETYCVWRPKLVEKSPSRCKKSNSTGTSASNQWKLRYFLHHRSNSEGTTEDSFVFLTPKNGELKTKKQRAFETGKAQAKKKASSSSLSSAHELFYVQNRAWKERRGSRIFHIGKTW</sequence>
<proteinExistence type="predicted"/>
<reference evidence="1 2" key="1">
    <citation type="journal article" date="2021" name="Hortic Res">
        <title>High-quality reference genome and annotation aids understanding of berry development for evergreen blueberry (Vaccinium darrowii).</title>
        <authorList>
            <person name="Yu J."/>
            <person name="Hulse-Kemp A.M."/>
            <person name="Babiker E."/>
            <person name="Staton M."/>
        </authorList>
    </citation>
    <scope>NUCLEOTIDE SEQUENCE [LARGE SCALE GENOMIC DNA]</scope>
    <source>
        <strain evidence="2">cv. NJ 8807/NJ 8810</strain>
        <tissue evidence="1">Young leaf</tissue>
    </source>
</reference>